<evidence type="ECO:0000256" key="1">
    <source>
        <dbReference type="SAM" id="Phobius"/>
    </source>
</evidence>
<keyword evidence="2" id="KW-0732">Signal</keyword>
<dbReference type="RefSeq" id="WP_218404234.1">
    <property type="nucleotide sequence ID" value="NZ_JAGSPC010000001.1"/>
</dbReference>
<evidence type="ECO:0000313" key="3">
    <source>
        <dbReference type="EMBL" id="MBV7258979.1"/>
    </source>
</evidence>
<organism evidence="3 4">
    <name type="scientific">Erythrobacter crassostreae</name>
    <dbReference type="NCBI Taxonomy" id="2828328"/>
    <lineage>
        <taxon>Bacteria</taxon>
        <taxon>Pseudomonadati</taxon>
        <taxon>Pseudomonadota</taxon>
        <taxon>Alphaproteobacteria</taxon>
        <taxon>Sphingomonadales</taxon>
        <taxon>Erythrobacteraceae</taxon>
        <taxon>Erythrobacter/Porphyrobacter group</taxon>
        <taxon>Erythrobacter</taxon>
    </lineage>
</organism>
<sequence length="173" mass="18656">MSKFHKTAAIALAASTMAVATPASAAIFEYEMTNGDVLTIDTETQVGTWKGSKIDVSFTSPEFANFQGGANPNFSYTLTDMSGTRNIRGTDYTPTRENGSRFHPWMMKTTSNGKINLWSWWGDPVIAGDYVKKVGDYRVVDVPAPGIVGLLALALAALGFGRRRRKIKGAAAA</sequence>
<dbReference type="Proteomes" id="UP001138681">
    <property type="component" value="Unassembled WGS sequence"/>
</dbReference>
<reference evidence="3" key="1">
    <citation type="submission" date="2021-04" db="EMBL/GenBank/DDBJ databases">
        <authorList>
            <person name="Pira H."/>
            <person name="Risdian C."/>
            <person name="Wink J."/>
        </authorList>
    </citation>
    <scope>NUCLEOTIDE SEQUENCE</scope>
    <source>
        <strain evidence="3">WH158</strain>
    </source>
</reference>
<gene>
    <name evidence="3" type="ORF">KCG46_05215</name>
</gene>
<feature type="transmembrane region" description="Helical" evidence="1">
    <location>
        <begin position="142"/>
        <end position="160"/>
    </location>
</feature>
<proteinExistence type="predicted"/>
<keyword evidence="1" id="KW-1133">Transmembrane helix</keyword>
<evidence type="ECO:0000313" key="4">
    <source>
        <dbReference type="Proteomes" id="UP001138681"/>
    </source>
</evidence>
<dbReference type="NCBIfam" id="TIGR02595">
    <property type="entry name" value="PEP_CTERM"/>
    <property type="match status" value="1"/>
</dbReference>
<protein>
    <submittedName>
        <fullName evidence="3">PEP-CTERM sorting domain-containing protein</fullName>
    </submittedName>
</protein>
<keyword evidence="1" id="KW-0812">Transmembrane</keyword>
<name>A0A9X1F3E3_9SPHN</name>
<keyword evidence="4" id="KW-1185">Reference proteome</keyword>
<dbReference type="InterPro" id="IPR013424">
    <property type="entry name" value="Ice-binding_C"/>
</dbReference>
<feature type="chain" id="PRO_5040751349" evidence="2">
    <location>
        <begin position="26"/>
        <end position="173"/>
    </location>
</feature>
<evidence type="ECO:0000256" key="2">
    <source>
        <dbReference type="SAM" id="SignalP"/>
    </source>
</evidence>
<feature type="signal peptide" evidence="2">
    <location>
        <begin position="1"/>
        <end position="25"/>
    </location>
</feature>
<dbReference type="AlphaFoldDB" id="A0A9X1F3E3"/>
<dbReference type="EMBL" id="JAGSPC010000001">
    <property type="protein sequence ID" value="MBV7258979.1"/>
    <property type="molecule type" value="Genomic_DNA"/>
</dbReference>
<keyword evidence="1" id="KW-0472">Membrane</keyword>
<accession>A0A9X1F3E3</accession>
<comment type="caution">
    <text evidence="3">The sequence shown here is derived from an EMBL/GenBank/DDBJ whole genome shotgun (WGS) entry which is preliminary data.</text>
</comment>